<dbReference type="Proteomes" id="UP000314294">
    <property type="component" value="Unassembled WGS sequence"/>
</dbReference>
<evidence type="ECO:0000313" key="2">
    <source>
        <dbReference type="EMBL" id="TNN30073.1"/>
    </source>
</evidence>
<name>A0A4Z2EMJ4_9TELE</name>
<proteinExistence type="predicted"/>
<feature type="chain" id="PRO_5021311517" description="Secreted protein" evidence="1">
    <location>
        <begin position="19"/>
        <end position="66"/>
    </location>
</feature>
<feature type="signal peptide" evidence="1">
    <location>
        <begin position="1"/>
        <end position="18"/>
    </location>
</feature>
<evidence type="ECO:0000256" key="1">
    <source>
        <dbReference type="SAM" id="SignalP"/>
    </source>
</evidence>
<comment type="caution">
    <text evidence="2">The sequence shown here is derived from an EMBL/GenBank/DDBJ whole genome shotgun (WGS) entry which is preliminary data.</text>
</comment>
<evidence type="ECO:0000313" key="3">
    <source>
        <dbReference type="Proteomes" id="UP000314294"/>
    </source>
</evidence>
<keyword evidence="3" id="KW-1185">Reference proteome</keyword>
<protein>
    <recommendedName>
        <fullName evidence="4">Secreted protein</fullName>
    </recommendedName>
</protein>
<sequence length="66" mass="7054">MWTSTLLVLVPAPRLLVALHACRVTSRLAAASKRGRGSATLLIVMEPLSATQLNFLFIGATEPPPQ</sequence>
<gene>
    <name evidence="2" type="ORF">EYF80_059778</name>
</gene>
<keyword evidence="1" id="KW-0732">Signal</keyword>
<evidence type="ECO:0008006" key="4">
    <source>
        <dbReference type="Google" id="ProtNLM"/>
    </source>
</evidence>
<dbReference type="AlphaFoldDB" id="A0A4Z2EMJ4"/>
<organism evidence="2 3">
    <name type="scientific">Liparis tanakae</name>
    <name type="common">Tanaka's snailfish</name>
    <dbReference type="NCBI Taxonomy" id="230148"/>
    <lineage>
        <taxon>Eukaryota</taxon>
        <taxon>Metazoa</taxon>
        <taxon>Chordata</taxon>
        <taxon>Craniata</taxon>
        <taxon>Vertebrata</taxon>
        <taxon>Euteleostomi</taxon>
        <taxon>Actinopterygii</taxon>
        <taxon>Neopterygii</taxon>
        <taxon>Teleostei</taxon>
        <taxon>Neoteleostei</taxon>
        <taxon>Acanthomorphata</taxon>
        <taxon>Eupercaria</taxon>
        <taxon>Perciformes</taxon>
        <taxon>Cottioidei</taxon>
        <taxon>Cottales</taxon>
        <taxon>Liparidae</taxon>
        <taxon>Liparis</taxon>
    </lineage>
</organism>
<dbReference type="EMBL" id="SRLO01004883">
    <property type="protein sequence ID" value="TNN30073.1"/>
    <property type="molecule type" value="Genomic_DNA"/>
</dbReference>
<accession>A0A4Z2EMJ4</accession>
<reference evidence="2 3" key="1">
    <citation type="submission" date="2019-03" db="EMBL/GenBank/DDBJ databases">
        <title>First draft genome of Liparis tanakae, snailfish: a comprehensive survey of snailfish specific genes.</title>
        <authorList>
            <person name="Kim W."/>
            <person name="Song I."/>
            <person name="Jeong J.-H."/>
            <person name="Kim D."/>
            <person name="Kim S."/>
            <person name="Ryu S."/>
            <person name="Song J.Y."/>
            <person name="Lee S.K."/>
        </authorList>
    </citation>
    <scope>NUCLEOTIDE SEQUENCE [LARGE SCALE GENOMIC DNA]</scope>
    <source>
        <tissue evidence="2">Muscle</tissue>
    </source>
</reference>